<dbReference type="SUPFAM" id="SSF51445">
    <property type="entry name" value="(Trans)glycosidases"/>
    <property type="match status" value="1"/>
</dbReference>
<evidence type="ECO:0000313" key="1">
    <source>
        <dbReference type="EMBL" id="TCP61467.1"/>
    </source>
</evidence>
<name>A0A4R2RH71_9FIRM</name>
<dbReference type="Gene3D" id="3.20.20.80">
    <property type="entry name" value="Glycosidases"/>
    <property type="match status" value="1"/>
</dbReference>
<organism evidence="1 2">
    <name type="scientific">Heliophilum fasciatum</name>
    <dbReference type="NCBI Taxonomy" id="35700"/>
    <lineage>
        <taxon>Bacteria</taxon>
        <taxon>Bacillati</taxon>
        <taxon>Bacillota</taxon>
        <taxon>Clostridia</taxon>
        <taxon>Eubacteriales</taxon>
        <taxon>Heliobacteriaceae</taxon>
        <taxon>Heliophilum</taxon>
    </lineage>
</organism>
<dbReference type="EMBL" id="SLXT01000028">
    <property type="protein sequence ID" value="TCP61467.1"/>
    <property type="molecule type" value="Genomic_DNA"/>
</dbReference>
<dbReference type="Proteomes" id="UP000294813">
    <property type="component" value="Unassembled WGS sequence"/>
</dbReference>
<dbReference type="InterPro" id="IPR051923">
    <property type="entry name" value="Glycosyl_Hydrolase_39"/>
</dbReference>
<gene>
    <name evidence="1" type="ORF">EDD73_1285</name>
</gene>
<dbReference type="InterPro" id="IPR017853">
    <property type="entry name" value="GH"/>
</dbReference>
<accession>A0A4R2RH71</accession>
<reference evidence="1 2" key="1">
    <citation type="submission" date="2019-03" db="EMBL/GenBank/DDBJ databases">
        <title>Genomic Encyclopedia of Type Strains, Phase IV (KMG-IV): sequencing the most valuable type-strain genomes for metagenomic binning, comparative biology and taxonomic classification.</title>
        <authorList>
            <person name="Goeker M."/>
        </authorList>
    </citation>
    <scope>NUCLEOTIDE SEQUENCE [LARGE SCALE GENOMIC DNA]</scope>
    <source>
        <strain evidence="1 2">DSM 11170</strain>
    </source>
</reference>
<dbReference type="AlphaFoldDB" id="A0A4R2RH71"/>
<dbReference type="PANTHER" id="PTHR12631:SF10">
    <property type="entry name" value="BETA-XYLOSIDASE-LIKE PROTEIN-RELATED"/>
    <property type="match status" value="1"/>
</dbReference>
<dbReference type="PANTHER" id="PTHR12631">
    <property type="entry name" value="ALPHA-L-IDURONIDASE"/>
    <property type="match status" value="1"/>
</dbReference>
<evidence type="ECO:0008006" key="3">
    <source>
        <dbReference type="Google" id="ProtNLM"/>
    </source>
</evidence>
<comment type="caution">
    <text evidence="1">The sequence shown here is derived from an EMBL/GenBank/DDBJ whole genome shotgun (WGS) entry which is preliminary data.</text>
</comment>
<sequence length="891" mass="100365">MIKFEKLSLMVFSFYPFIKKRSAENHCIQLDQNKAPRRHRYRKKEPKMIRNRQLLPLILSLALLFPISVAAATDAVPLTPPTTPTPAPSIQRIPLTPAMIHDEVIAFYSTNYITRATALVDEQTKVPVTPSDKLTQTFTSKNWVPTMQKPYLPIAAYIDLGTTYKITHIAYYDANGTPTIEFYQGAPFAWQKIFSTVLNTYNTWKVRPVDVETRYLRIMSPDSCDSGIKEIALYGYQTGPDPVPAGEPTGTKPNFGITADQAIGINAFIDDPLDKMKVAGHIREYHNWSWTGPAADQDMFNPSAAGKWDFDSYYKKLKDAGIEVIPCIQGNANWILGAGQTFSSKNNKPLPPDRNAEVASSYREHAAHLYQYAARYGTQPVDSSRLTLADDQVKKSGLGLLKYYENNNEPDKTWEGRSSYFSPYEFAAMCSADYDGHEGTMGPNIGIKNADPQAKLVMGGLAGIDDKIEYLELMKFWFEHNRKDRKFAPDVLNLHYYTGKESPEKGKLKNKVAQIVQWRNQNLPDKEVWLTEFGWDTNSHSPLAAPSPDVQGQWLVRGYLATLAAGVDRATMYMIRDVASWSGEKYASSGLVGQKYDWTPKPSWYYVYTMKNTLKGMVFDRAIKESENLYIYKFVSGDSGSSTTSGSSAGTGSPKECYVLWCPTSDGTKLDNYRLSVGTNKKAYTVTLEEGFTEGIKASVPVDQGNVLLNVTEKPLFLMVTGQDAPEMEPTSVKIPIDNARMYSNNPQALVQFKRLADEQSKAPQGPAAILRKTFTTQFDDIWPLRLFPLSAYVDLGRPYRITHIGFYDSTGRGLIKFYKGAPQRWDPTPDLVYDLYFYNQWVVKEAGFTTRYLNIEKYGNEDLYEIALYGYPVDEEPVITEPDSPPPITP</sequence>
<dbReference type="GO" id="GO:0004553">
    <property type="term" value="F:hydrolase activity, hydrolyzing O-glycosyl compounds"/>
    <property type="evidence" value="ECO:0007669"/>
    <property type="project" value="TreeGrafter"/>
</dbReference>
<keyword evidence="2" id="KW-1185">Reference proteome</keyword>
<protein>
    <recommendedName>
        <fullName evidence="3">Asl1-like glycosyl hydrolase catalytic domain-containing protein</fullName>
    </recommendedName>
</protein>
<proteinExistence type="predicted"/>
<evidence type="ECO:0000313" key="2">
    <source>
        <dbReference type="Proteomes" id="UP000294813"/>
    </source>
</evidence>